<proteinExistence type="predicted"/>
<dbReference type="Proteomes" id="UP001466893">
    <property type="component" value="Chromosome"/>
</dbReference>
<organism evidence="2 3">
    <name type="scientific">Kosakonia calanthes</name>
    <dbReference type="NCBI Taxonomy" id="3139408"/>
    <lineage>
        <taxon>Bacteria</taxon>
        <taxon>Pseudomonadati</taxon>
        <taxon>Pseudomonadota</taxon>
        <taxon>Gammaproteobacteria</taxon>
        <taxon>Enterobacterales</taxon>
        <taxon>Enterobacteriaceae</taxon>
        <taxon>Kosakonia</taxon>
    </lineage>
</organism>
<evidence type="ECO:0000259" key="1">
    <source>
        <dbReference type="Pfam" id="PF02698"/>
    </source>
</evidence>
<dbReference type="InterPro" id="IPR014729">
    <property type="entry name" value="Rossmann-like_a/b/a_fold"/>
</dbReference>
<dbReference type="RefSeq" id="WP_342325384.1">
    <property type="nucleotide sequence ID" value="NZ_CP151800.1"/>
</dbReference>
<protein>
    <submittedName>
        <fullName evidence="2">YdcF family protein</fullName>
    </submittedName>
</protein>
<evidence type="ECO:0000313" key="2">
    <source>
        <dbReference type="EMBL" id="WZW00379.1"/>
    </source>
</evidence>
<dbReference type="PANTHER" id="PTHR30336:SF20">
    <property type="entry name" value="DUF218 DOMAIN-CONTAINING PROTEIN"/>
    <property type="match status" value="1"/>
</dbReference>
<dbReference type="InterPro" id="IPR003848">
    <property type="entry name" value="DUF218"/>
</dbReference>
<dbReference type="Pfam" id="PF02698">
    <property type="entry name" value="DUF218"/>
    <property type="match status" value="1"/>
</dbReference>
<dbReference type="InterPro" id="IPR051599">
    <property type="entry name" value="Cell_Envelope_Assoc"/>
</dbReference>
<dbReference type="EMBL" id="CP151800">
    <property type="protein sequence ID" value="WZW00379.1"/>
    <property type="molecule type" value="Genomic_DNA"/>
</dbReference>
<dbReference type="Gene3D" id="1.10.3620.10">
    <property type="entry name" value="YdcF like domain"/>
    <property type="match status" value="1"/>
</dbReference>
<dbReference type="CDD" id="cd06259">
    <property type="entry name" value="YdcF-like"/>
    <property type="match status" value="1"/>
</dbReference>
<reference evidence="2 3" key="1">
    <citation type="submission" date="2024-04" db="EMBL/GenBank/DDBJ databases">
        <title>Kosakonia calanthae sp. nov., a halophilic bacterium isolated from leaves of Calanthe tiplacata.</title>
        <authorList>
            <person name="Wu P."/>
        </authorList>
    </citation>
    <scope>NUCLEOTIDE SEQUENCE [LARGE SCALE GENOMIC DNA]</scope>
    <source>
        <strain evidence="2 3">BYX6</strain>
    </source>
</reference>
<gene>
    <name evidence="2" type="ORF">AAEY27_11050</name>
</gene>
<dbReference type="Gene3D" id="3.40.50.620">
    <property type="entry name" value="HUPs"/>
    <property type="match status" value="1"/>
</dbReference>
<dbReference type="PANTHER" id="PTHR30336">
    <property type="entry name" value="INNER MEMBRANE PROTEIN, PROBABLE PERMEASE"/>
    <property type="match status" value="1"/>
</dbReference>
<sequence length="266" mass="29561">MLKTTFPALPEPTLAAANTLGEWLAQNDFVGKPAPVRADVVILAGNAVIPTIDAACALAAAQQTPLLISGGVGHSTTFLYSAIARHPRYNVIRTTGRGEAAILADIARQFWKLDDKQLLIEDRSTNCGENARFSVDMLITKEIKPKTVMVMQDPTMQRRTMATFARVSEQCNDAPHWLSWPGLTPLLINTDNGLEFQPRQRGLWSVERYLSLLLGEIPRLRDDANGYGPNGRDYLVHVDFPQHIEDAWQVLHTDRTLAEAMSFRSL</sequence>
<feature type="domain" description="DUF218" evidence="1">
    <location>
        <begin position="40"/>
        <end position="173"/>
    </location>
</feature>
<accession>A0ABZ3BD61</accession>
<name>A0ABZ3BD61_9ENTR</name>
<keyword evidence="3" id="KW-1185">Reference proteome</keyword>
<evidence type="ECO:0000313" key="3">
    <source>
        <dbReference type="Proteomes" id="UP001466893"/>
    </source>
</evidence>